<keyword evidence="3" id="KW-1185">Reference proteome</keyword>
<dbReference type="RefSeq" id="WP_168911754.1">
    <property type="nucleotide sequence ID" value="NZ_JABACI010000001.1"/>
</dbReference>
<protein>
    <submittedName>
        <fullName evidence="2">Uncharacterized protein</fullName>
    </submittedName>
</protein>
<feature type="transmembrane region" description="Helical" evidence="1">
    <location>
        <begin position="60"/>
        <end position="84"/>
    </location>
</feature>
<feature type="transmembrane region" description="Helical" evidence="1">
    <location>
        <begin position="18"/>
        <end position="40"/>
    </location>
</feature>
<reference evidence="2 3" key="1">
    <citation type="submission" date="2020-04" db="EMBL/GenBank/DDBJ databases">
        <title>CFH 90308 Microbacterium sp.</title>
        <authorList>
            <person name="Nie G."/>
            <person name="Ming H."/>
            <person name="Xia T."/>
        </authorList>
    </citation>
    <scope>NUCLEOTIDE SEQUENCE [LARGE SCALE GENOMIC DNA]</scope>
    <source>
        <strain evidence="2 3">CFH 90308</strain>
    </source>
</reference>
<organism evidence="2 3">
    <name type="scientific">Microbacterium salsuginis</name>
    <dbReference type="NCBI Taxonomy" id="2722803"/>
    <lineage>
        <taxon>Bacteria</taxon>
        <taxon>Bacillati</taxon>
        <taxon>Actinomycetota</taxon>
        <taxon>Actinomycetes</taxon>
        <taxon>Micrococcales</taxon>
        <taxon>Microbacteriaceae</taxon>
        <taxon>Microbacterium</taxon>
    </lineage>
</organism>
<evidence type="ECO:0000313" key="3">
    <source>
        <dbReference type="Proteomes" id="UP001429745"/>
    </source>
</evidence>
<evidence type="ECO:0000256" key="1">
    <source>
        <dbReference type="SAM" id="Phobius"/>
    </source>
</evidence>
<name>A0ABX1KB99_9MICO</name>
<proteinExistence type="predicted"/>
<keyword evidence="1" id="KW-1133">Transmembrane helix</keyword>
<evidence type="ECO:0000313" key="2">
    <source>
        <dbReference type="EMBL" id="NLP83334.1"/>
    </source>
</evidence>
<dbReference type="EMBL" id="JABACI010000001">
    <property type="protein sequence ID" value="NLP83334.1"/>
    <property type="molecule type" value="Genomic_DNA"/>
</dbReference>
<gene>
    <name evidence="2" type="ORF">HF576_05710</name>
</gene>
<sequence length="119" mass="12784">MTAPWLARRSKTDDLEAIVALCAVGLHFVVGVVLAFVVVYSDEWLIECYVVACGIPSVSIAIYGFLILDILLFLVAWGLSFILGSKGKGWWRVCPPLAGIVIAVLTAAIALYWVLASGS</sequence>
<keyword evidence="1" id="KW-0472">Membrane</keyword>
<dbReference type="Proteomes" id="UP001429745">
    <property type="component" value="Unassembled WGS sequence"/>
</dbReference>
<accession>A0ABX1KB99</accession>
<comment type="caution">
    <text evidence="2">The sequence shown here is derived from an EMBL/GenBank/DDBJ whole genome shotgun (WGS) entry which is preliminary data.</text>
</comment>
<keyword evidence="1" id="KW-0812">Transmembrane</keyword>
<feature type="transmembrane region" description="Helical" evidence="1">
    <location>
        <begin position="96"/>
        <end position="115"/>
    </location>
</feature>